<evidence type="ECO:0000313" key="1">
    <source>
        <dbReference type="EMBL" id="KAK1746241.1"/>
    </source>
</evidence>
<name>A0AAD8YGS5_9STRA</name>
<comment type="caution">
    <text evidence="1">The sequence shown here is derived from an EMBL/GenBank/DDBJ whole genome shotgun (WGS) entry which is preliminary data.</text>
</comment>
<dbReference type="AlphaFoldDB" id="A0AAD8YGS5"/>
<evidence type="ECO:0000313" key="2">
    <source>
        <dbReference type="Proteomes" id="UP001224775"/>
    </source>
</evidence>
<organism evidence="1 2">
    <name type="scientific">Skeletonema marinoi</name>
    <dbReference type="NCBI Taxonomy" id="267567"/>
    <lineage>
        <taxon>Eukaryota</taxon>
        <taxon>Sar</taxon>
        <taxon>Stramenopiles</taxon>
        <taxon>Ochrophyta</taxon>
        <taxon>Bacillariophyta</taxon>
        <taxon>Coscinodiscophyceae</taxon>
        <taxon>Thalassiosirophycidae</taxon>
        <taxon>Thalassiosirales</taxon>
        <taxon>Skeletonemataceae</taxon>
        <taxon>Skeletonema</taxon>
        <taxon>Skeletonema marinoi-dohrnii complex</taxon>
    </lineage>
</organism>
<keyword evidence="2" id="KW-1185">Reference proteome</keyword>
<protein>
    <submittedName>
        <fullName evidence="1">Uncharacterized protein</fullName>
    </submittedName>
</protein>
<proteinExistence type="predicted"/>
<reference evidence="1" key="1">
    <citation type="submission" date="2023-06" db="EMBL/GenBank/DDBJ databases">
        <title>Survivors Of The Sea: Transcriptome response of Skeletonema marinoi to long-term dormancy.</title>
        <authorList>
            <person name="Pinder M.I.M."/>
            <person name="Kourtchenko O."/>
            <person name="Robertson E.K."/>
            <person name="Larsson T."/>
            <person name="Maumus F."/>
            <person name="Osuna-Cruz C.M."/>
            <person name="Vancaester E."/>
            <person name="Stenow R."/>
            <person name="Vandepoele K."/>
            <person name="Ploug H."/>
            <person name="Bruchert V."/>
            <person name="Godhe A."/>
            <person name="Topel M."/>
        </authorList>
    </citation>
    <scope>NUCLEOTIDE SEQUENCE</scope>
    <source>
        <strain evidence="1">R05AC</strain>
    </source>
</reference>
<dbReference type="Proteomes" id="UP001224775">
    <property type="component" value="Unassembled WGS sequence"/>
</dbReference>
<accession>A0AAD8YGS5</accession>
<sequence length="112" mass="12846">MTLNKFSNTLNVTQMRLPATILVPTFPDKKDEEELDLQSLTEEDLKLLKKTDPFLYYSIPAVNKAALSLKKVDHSKASQSQSTKLHARSDLHLSAIRPWQWMSCSSVWERLT</sequence>
<dbReference type="EMBL" id="JATAAI010000004">
    <property type="protein sequence ID" value="KAK1746241.1"/>
    <property type="molecule type" value="Genomic_DNA"/>
</dbReference>
<gene>
    <name evidence="1" type="ORF">QTG54_002848</name>
</gene>